<sequence>MAHGTQVRTLSVEDDGCTVVVTTTDTAQPDRPPHVGYEACESEAEAQAVLTKLLHDLDRQGWTPAG</sequence>
<keyword evidence="2" id="KW-1185">Reference proteome</keyword>
<proteinExistence type="predicted"/>
<dbReference type="AlphaFoldDB" id="A0A1H7ACG9"/>
<organism evidence="1 2">
    <name type="scientific">Demequina mangrovi</name>
    <dbReference type="NCBI Taxonomy" id="1043493"/>
    <lineage>
        <taxon>Bacteria</taxon>
        <taxon>Bacillati</taxon>
        <taxon>Actinomycetota</taxon>
        <taxon>Actinomycetes</taxon>
        <taxon>Micrococcales</taxon>
        <taxon>Demequinaceae</taxon>
        <taxon>Demequina</taxon>
    </lineage>
</organism>
<accession>A0A1H7ACG9</accession>
<evidence type="ECO:0000313" key="1">
    <source>
        <dbReference type="EMBL" id="SEJ62636.1"/>
    </source>
</evidence>
<reference evidence="2" key="1">
    <citation type="submission" date="2016-10" db="EMBL/GenBank/DDBJ databases">
        <authorList>
            <person name="Varghese N."/>
        </authorList>
    </citation>
    <scope>NUCLEOTIDE SEQUENCE [LARGE SCALE GENOMIC DNA]</scope>
    <source>
        <strain evidence="2">DSM 24868</strain>
    </source>
</reference>
<evidence type="ECO:0000313" key="2">
    <source>
        <dbReference type="Proteomes" id="UP000183315"/>
    </source>
</evidence>
<protein>
    <submittedName>
        <fullName evidence="1">Uncharacterized protein</fullName>
    </submittedName>
</protein>
<name>A0A1H7ACG9_9MICO</name>
<dbReference type="EMBL" id="FNZI01000006">
    <property type="protein sequence ID" value="SEJ62636.1"/>
    <property type="molecule type" value="Genomic_DNA"/>
</dbReference>
<dbReference type="Proteomes" id="UP000183315">
    <property type="component" value="Unassembled WGS sequence"/>
</dbReference>
<gene>
    <name evidence="1" type="ORF">SAMN05421637_2462</name>
</gene>